<keyword evidence="3" id="KW-1185">Reference proteome</keyword>
<dbReference type="AlphaFoldDB" id="A0AA86RDN1"/>
<dbReference type="EMBL" id="CAXDID020000034">
    <property type="protein sequence ID" value="CAL5995895.1"/>
    <property type="molecule type" value="Genomic_DNA"/>
</dbReference>
<dbReference type="EMBL" id="CATOUU010001090">
    <property type="protein sequence ID" value="CAI9971163.1"/>
    <property type="molecule type" value="Genomic_DNA"/>
</dbReference>
<evidence type="ECO:0000313" key="2">
    <source>
        <dbReference type="EMBL" id="CAL5995895.1"/>
    </source>
</evidence>
<organism evidence="1">
    <name type="scientific">Hexamita inflata</name>
    <dbReference type="NCBI Taxonomy" id="28002"/>
    <lineage>
        <taxon>Eukaryota</taxon>
        <taxon>Metamonada</taxon>
        <taxon>Diplomonadida</taxon>
        <taxon>Hexamitidae</taxon>
        <taxon>Hexamitinae</taxon>
        <taxon>Hexamita</taxon>
    </lineage>
</organism>
<reference evidence="2 3" key="2">
    <citation type="submission" date="2024-07" db="EMBL/GenBank/DDBJ databases">
        <authorList>
            <person name="Akdeniz Z."/>
        </authorList>
    </citation>
    <scope>NUCLEOTIDE SEQUENCE [LARGE SCALE GENOMIC DNA]</scope>
</reference>
<comment type="caution">
    <text evidence="1">The sequence shown here is derived from an EMBL/GenBank/DDBJ whole genome shotgun (WGS) entry which is preliminary data.</text>
</comment>
<evidence type="ECO:0000313" key="1">
    <source>
        <dbReference type="EMBL" id="CAI9971163.1"/>
    </source>
</evidence>
<name>A0AA86RDN1_9EUKA</name>
<gene>
    <name evidence="2" type="ORF">HINF_LOCUS14347</name>
    <name evidence="1" type="ORF">HINF_LOCUS58808</name>
</gene>
<sequence>MTSNRSMIESQIANNISLLWDKIFQNITDLNNTVQLEIQQVDQSAIQISSDLQALKSNVQQIVVDQNINNSNQQNQISALSSDIQSLQSSQLLLQSNLVYSNTSLNTQIQNLNTQQNQIDAKVVALASQTSNQYNSQQSELSDLDQNLAHNISTLNGTIQVQVQALNAAESSLQSSLSALQSQFSSFATTSTLNNTNQQNQINSLLSTVSTHGSQLSQLTSDILQVNLVITGQLNTLKSLLIPFTVQVNNLDQHYSTNYNNQQLIVSSLATLDSNITLYFNQLQTSFTNKVSTTNTHLQAEIQARINGDSSLVTQLNSIITGVLNNQNLYLTTNSNLSQLVNNTFINANQTYATKEEVNRYLCLKQPSHDYVGGICVLVCGSGATIIGEVCVCSNSSFVYTNGICQLSCGPGAVLQSGICVCTNISLSYISGSCQLLCGSGATAQAGVCVCTNSSFVYTGGICQLTCGSDATFQSGVCVCTNSTLSYSGGICKLICETGSIVQSGACVKIKCYHGAQLVGDTCECADGQVYRNQWCVNA</sequence>
<dbReference type="Proteomes" id="UP001642409">
    <property type="component" value="Unassembled WGS sequence"/>
</dbReference>
<reference evidence="1" key="1">
    <citation type="submission" date="2023-06" db="EMBL/GenBank/DDBJ databases">
        <authorList>
            <person name="Kurt Z."/>
        </authorList>
    </citation>
    <scope>NUCLEOTIDE SEQUENCE</scope>
</reference>
<proteinExistence type="predicted"/>
<accession>A0AA86RDN1</accession>
<protein>
    <submittedName>
        <fullName evidence="1">Uncharacterized protein</fullName>
    </submittedName>
</protein>
<evidence type="ECO:0000313" key="3">
    <source>
        <dbReference type="Proteomes" id="UP001642409"/>
    </source>
</evidence>